<comment type="similarity">
    <text evidence="3">In the N-terminal section; belongs to the glycosyltransferase 51 family.</text>
</comment>
<dbReference type="GO" id="GO:0008658">
    <property type="term" value="F:penicillin binding"/>
    <property type="evidence" value="ECO:0007669"/>
    <property type="project" value="InterPro"/>
</dbReference>
<organism evidence="15 16">
    <name type="scientific">Archangium gephyra</name>
    <dbReference type="NCBI Taxonomy" id="48"/>
    <lineage>
        <taxon>Bacteria</taxon>
        <taxon>Pseudomonadati</taxon>
        <taxon>Myxococcota</taxon>
        <taxon>Myxococcia</taxon>
        <taxon>Myxococcales</taxon>
        <taxon>Cystobacterineae</taxon>
        <taxon>Archangiaceae</taxon>
        <taxon>Archangium</taxon>
    </lineage>
</organism>
<dbReference type="InterPro" id="IPR001264">
    <property type="entry name" value="Glyco_trans_51"/>
</dbReference>
<dbReference type="Pfam" id="PF06832">
    <property type="entry name" value="BiPBP_C"/>
    <property type="match status" value="1"/>
</dbReference>
<evidence type="ECO:0000259" key="12">
    <source>
        <dbReference type="Pfam" id="PF00905"/>
    </source>
</evidence>
<comment type="similarity">
    <text evidence="2">In the C-terminal section; belongs to the transpeptidase family.</text>
</comment>
<dbReference type="Proteomes" id="UP000249061">
    <property type="component" value="Unassembled WGS sequence"/>
</dbReference>
<dbReference type="Gene3D" id="1.10.3810.10">
    <property type="entry name" value="Biosynthetic peptidoglycan transglycosylase-like"/>
    <property type="match status" value="1"/>
</dbReference>
<comment type="caution">
    <text evidence="15">The sequence shown here is derived from an EMBL/GenBank/DDBJ whole genome shotgun (WGS) entry which is preliminary data.</text>
</comment>
<protein>
    <recommendedName>
        <fullName evidence="10">peptidoglycan glycosyltransferase</fullName>
        <ecNumber evidence="10">2.4.99.28</ecNumber>
    </recommendedName>
</protein>
<dbReference type="EC" id="2.4.99.28" evidence="10"/>
<dbReference type="GO" id="GO:0030288">
    <property type="term" value="C:outer membrane-bounded periplasmic space"/>
    <property type="evidence" value="ECO:0007669"/>
    <property type="project" value="TreeGrafter"/>
</dbReference>
<comment type="pathway">
    <text evidence="1">Cell wall biogenesis; peptidoglycan biosynthesis.</text>
</comment>
<dbReference type="Pfam" id="PF00912">
    <property type="entry name" value="Transgly"/>
    <property type="match status" value="1"/>
</dbReference>
<evidence type="ECO:0000313" key="15">
    <source>
        <dbReference type="EMBL" id="PZR12024.1"/>
    </source>
</evidence>
<dbReference type="UniPathway" id="UPA00219"/>
<comment type="catalytic activity">
    <reaction evidence="11">
        <text>[GlcNAc-(1-&gt;4)-Mur2Ac(oyl-L-Ala-gamma-D-Glu-L-Lys-D-Ala-D-Ala)](n)-di-trans,octa-cis-undecaprenyl diphosphate + beta-D-GlcNAc-(1-&gt;4)-Mur2Ac(oyl-L-Ala-gamma-D-Glu-L-Lys-D-Ala-D-Ala)-di-trans,octa-cis-undecaprenyl diphosphate = [GlcNAc-(1-&gt;4)-Mur2Ac(oyl-L-Ala-gamma-D-Glu-L-Lys-D-Ala-D-Ala)](n+1)-di-trans,octa-cis-undecaprenyl diphosphate + di-trans,octa-cis-undecaprenyl diphosphate + H(+)</text>
        <dbReference type="Rhea" id="RHEA:23708"/>
        <dbReference type="Rhea" id="RHEA-COMP:9602"/>
        <dbReference type="Rhea" id="RHEA-COMP:9603"/>
        <dbReference type="ChEBI" id="CHEBI:15378"/>
        <dbReference type="ChEBI" id="CHEBI:58405"/>
        <dbReference type="ChEBI" id="CHEBI:60033"/>
        <dbReference type="ChEBI" id="CHEBI:78435"/>
        <dbReference type="EC" id="2.4.99.28"/>
    </reaction>
</comment>
<evidence type="ECO:0000259" key="13">
    <source>
        <dbReference type="Pfam" id="PF00912"/>
    </source>
</evidence>
<keyword evidence="8" id="KW-0378">Hydrolase</keyword>
<feature type="domain" description="Penicillin-binding C-terminal" evidence="14">
    <location>
        <begin position="704"/>
        <end position="777"/>
    </location>
</feature>
<dbReference type="GO" id="GO:0008955">
    <property type="term" value="F:peptidoglycan glycosyltransferase activity"/>
    <property type="evidence" value="ECO:0007669"/>
    <property type="project" value="UniProtKB-EC"/>
</dbReference>
<dbReference type="InterPro" id="IPR011815">
    <property type="entry name" value="PBP_1c"/>
</dbReference>
<keyword evidence="4" id="KW-0121">Carboxypeptidase</keyword>
<dbReference type="InterPro" id="IPR036950">
    <property type="entry name" value="PBP_transglycosylase"/>
</dbReference>
<name>A0A2W5V851_9BACT</name>
<accession>A0A2W5V851</accession>
<dbReference type="InterPro" id="IPR023346">
    <property type="entry name" value="Lysozyme-like_dom_sf"/>
</dbReference>
<dbReference type="SUPFAM" id="SSF53955">
    <property type="entry name" value="Lysozyme-like"/>
    <property type="match status" value="1"/>
</dbReference>
<evidence type="ECO:0000256" key="3">
    <source>
        <dbReference type="ARBA" id="ARBA00007739"/>
    </source>
</evidence>
<evidence type="ECO:0000256" key="7">
    <source>
        <dbReference type="ARBA" id="ARBA00022679"/>
    </source>
</evidence>
<evidence type="ECO:0000256" key="11">
    <source>
        <dbReference type="ARBA" id="ARBA00049902"/>
    </source>
</evidence>
<gene>
    <name evidence="15" type="primary">pbpC</name>
    <name evidence="15" type="ORF">DI536_17035</name>
</gene>
<keyword evidence="9" id="KW-0511">Multifunctional enzyme</keyword>
<dbReference type="GO" id="GO:0009252">
    <property type="term" value="P:peptidoglycan biosynthetic process"/>
    <property type="evidence" value="ECO:0007669"/>
    <property type="project" value="UniProtKB-UniPathway"/>
</dbReference>
<dbReference type="SUPFAM" id="SSF56601">
    <property type="entry name" value="beta-lactamase/transpeptidase-like"/>
    <property type="match status" value="1"/>
</dbReference>
<dbReference type="InterPro" id="IPR012338">
    <property type="entry name" value="Beta-lactam/transpept-like"/>
</dbReference>
<dbReference type="PANTHER" id="PTHR32282">
    <property type="entry name" value="BINDING PROTEIN TRANSPEPTIDASE, PUTATIVE-RELATED"/>
    <property type="match status" value="1"/>
</dbReference>
<proteinExistence type="inferred from homology"/>
<feature type="domain" description="Penicillin-binding protein transpeptidase" evidence="12">
    <location>
        <begin position="317"/>
        <end position="551"/>
    </location>
</feature>
<dbReference type="Pfam" id="PF00905">
    <property type="entry name" value="Transpeptidase"/>
    <property type="match status" value="1"/>
</dbReference>
<evidence type="ECO:0000256" key="10">
    <source>
        <dbReference type="ARBA" id="ARBA00044770"/>
    </source>
</evidence>
<evidence type="ECO:0000256" key="9">
    <source>
        <dbReference type="ARBA" id="ARBA00023268"/>
    </source>
</evidence>
<dbReference type="EMBL" id="QFQP01000013">
    <property type="protein sequence ID" value="PZR12024.1"/>
    <property type="molecule type" value="Genomic_DNA"/>
</dbReference>
<keyword evidence="5" id="KW-0645">Protease</keyword>
<dbReference type="Gene3D" id="3.40.710.10">
    <property type="entry name" value="DD-peptidase/beta-lactamase superfamily"/>
    <property type="match status" value="1"/>
</dbReference>
<evidence type="ECO:0000313" key="16">
    <source>
        <dbReference type="Proteomes" id="UP000249061"/>
    </source>
</evidence>
<feature type="domain" description="Glycosyl transferase family 51" evidence="13">
    <location>
        <begin position="65"/>
        <end position="233"/>
    </location>
</feature>
<dbReference type="InterPro" id="IPR050396">
    <property type="entry name" value="Glycosyltr_51/Transpeptidase"/>
</dbReference>
<dbReference type="AlphaFoldDB" id="A0A2W5V851"/>
<evidence type="ECO:0000256" key="8">
    <source>
        <dbReference type="ARBA" id="ARBA00022801"/>
    </source>
</evidence>
<evidence type="ECO:0000256" key="5">
    <source>
        <dbReference type="ARBA" id="ARBA00022670"/>
    </source>
</evidence>
<reference evidence="15 16" key="1">
    <citation type="submission" date="2017-08" db="EMBL/GenBank/DDBJ databases">
        <title>Infants hospitalized years apart are colonized by the same room-sourced microbial strains.</title>
        <authorList>
            <person name="Brooks B."/>
            <person name="Olm M.R."/>
            <person name="Firek B.A."/>
            <person name="Baker R."/>
            <person name="Thomas B.C."/>
            <person name="Morowitz M.J."/>
            <person name="Banfield J.F."/>
        </authorList>
    </citation>
    <scope>NUCLEOTIDE SEQUENCE [LARGE SCALE GENOMIC DNA]</scope>
    <source>
        <strain evidence="15">S2_003_000_R2_14</strain>
    </source>
</reference>
<evidence type="ECO:0000256" key="1">
    <source>
        <dbReference type="ARBA" id="ARBA00004752"/>
    </source>
</evidence>
<dbReference type="GO" id="GO:0006508">
    <property type="term" value="P:proteolysis"/>
    <property type="evidence" value="ECO:0007669"/>
    <property type="project" value="UniProtKB-KW"/>
</dbReference>
<dbReference type="NCBIfam" id="TIGR02073">
    <property type="entry name" value="PBP_1c"/>
    <property type="match status" value="1"/>
</dbReference>
<sequence length="795" mass="87430">MTTGVQAPPHPRTSPPRRRGRFLLLFVIPLLALCTRLDGTLHSHRPSHLLLDRTGRFLGEVPGSHDAWGYWPTPETIPEKVVVTTLETEDRNFFEHPGIHLPSIARAAWQNARNQRVISGASTIPMQLARLQHPRARTLVSKAIEASEALYLVHRHGHDAVLRQYLTVAPYGNQCHGVVRAARLYFDKPIDDLSWLQAAYLAALPQQPGRMSPWSTRGHHLALTRAQRILKQLHARRILSDEDLRIALNTDLQIVPRPRRNVEAMHFILAAARDVKNSPDFMHRTTIDLDVQRTAYRALTENLARVRGLGASNTAGLVVDVTTGDVLASVGSADYFDADARGAIDYLATRRSPGSALKPFIYGLALEKGTHTAATVLADTPVEFETANGGLWAPENITHTFLGPMLLREALGNSRNIPALRVLAEIGIDEALTRFERGGVKGIRYTPDAYGLSLAIGALPVTPTELATLYTALANRGETRPLRTFVNDAPGSGQRVLSADASQLIAHILSDPNARRPAFPVNGPLDFEHAVSVKTGTSQGYRDAWAVAFDDRLLVVSWLGNHDWRRMNLASGATAAAPAVHRILETVSPTRLPHLALPIDTPLPSSLVKRDVCAISGALPGEGCTHLKSEWFIPGSEPHESCPFHVAVAIDLRNGLRAGPDCPAKYVQRRQLLDLPDTYEPWARKQRLTIAPSAYSPLCPVENTTRPRIAIREPRTASRYLFDPDTPRELSTVRFSAQVSPANEEIVWLVDGTPVGRVGYPHELRWPMTPGKHVIRARLALSGETTAAVTLTVED</sequence>
<dbReference type="InterPro" id="IPR009647">
    <property type="entry name" value="PBP_C"/>
</dbReference>
<evidence type="ECO:0000259" key="14">
    <source>
        <dbReference type="Pfam" id="PF06832"/>
    </source>
</evidence>
<evidence type="ECO:0000256" key="2">
    <source>
        <dbReference type="ARBA" id="ARBA00007090"/>
    </source>
</evidence>
<dbReference type="InterPro" id="IPR001460">
    <property type="entry name" value="PCN-bd_Tpept"/>
</dbReference>
<dbReference type="PANTHER" id="PTHR32282:SF15">
    <property type="entry name" value="PENICILLIN-BINDING PROTEIN 1C"/>
    <property type="match status" value="1"/>
</dbReference>
<dbReference type="GO" id="GO:0004180">
    <property type="term" value="F:carboxypeptidase activity"/>
    <property type="evidence" value="ECO:0007669"/>
    <property type="project" value="UniProtKB-KW"/>
</dbReference>
<keyword evidence="6" id="KW-0328">Glycosyltransferase</keyword>
<evidence type="ECO:0000256" key="6">
    <source>
        <dbReference type="ARBA" id="ARBA00022676"/>
    </source>
</evidence>
<evidence type="ECO:0000256" key="4">
    <source>
        <dbReference type="ARBA" id="ARBA00022645"/>
    </source>
</evidence>
<keyword evidence="7" id="KW-0808">Transferase</keyword>